<evidence type="ECO:0000313" key="2">
    <source>
        <dbReference type="Proteomes" id="UP000245383"/>
    </source>
</evidence>
<name>A0A2T9YDX4_9FUNG</name>
<protein>
    <submittedName>
        <fullName evidence="1">Uncharacterized protein</fullName>
    </submittedName>
</protein>
<keyword evidence="2" id="KW-1185">Reference proteome</keyword>
<dbReference type="AlphaFoldDB" id="A0A2T9YDX4"/>
<gene>
    <name evidence="1" type="ORF">BB561_004859</name>
</gene>
<accession>A0A2T9YDX4</accession>
<sequence>MAINCSTDTTFKIKNQLVPPVNKYKYLEIKFNDQWNNKAFFKAKKIKTFKGYMGCYTVATYSCKLFGMAATRSKSLQQVDDVATRALAKCGKSAAMARLRQKLSLTDLNRKTALARTRVYSKWINSHTWISDTIKSLYKHQCDTVIKNVKSQISKWISDTEAGTSCNWMGLELTARRYAKSGIIEKKFSEECPLCRNIAPETIEHILLESTKPPLLSTLISMRLVSKILGEELKLSSTEIRKDPNVLCVKTTMIPSTLLNLKMSWKQVDTSETENVELYKNFVKKFVSDDIIDAVLDGKYKEDDKNIIEEKISADMSQIGLIFDPENIELSAARYRAMRIRDHLDKIFRPDCLTTDESWDHLPELLLTAEELEQYNQHLAEEKEAAGDKKESPEDQEKLAVLRPFCLYAVDAEHMYAKKLDDSEEQVPELVSNDTLEKVTDENESDYDDIEDAFPYEDEEIKLLPIEDAYKLLNTNADKFKALFTSACGVAPQDLKYYSMPGKHYIVSWIDSFGIFGVRLNELLTATEDYYETDEEYETDDEDN</sequence>
<dbReference type="OrthoDB" id="5593032at2759"/>
<reference evidence="1 2" key="1">
    <citation type="journal article" date="2018" name="MBio">
        <title>Comparative Genomics Reveals the Core Gene Toolbox for the Fungus-Insect Symbiosis.</title>
        <authorList>
            <person name="Wang Y."/>
            <person name="Stata M."/>
            <person name="Wang W."/>
            <person name="Stajich J.E."/>
            <person name="White M.M."/>
            <person name="Moncalvo J.M."/>
        </authorList>
    </citation>
    <scope>NUCLEOTIDE SEQUENCE [LARGE SCALE GENOMIC DNA]</scope>
    <source>
        <strain evidence="1 2">SWE-8-4</strain>
    </source>
</reference>
<dbReference type="EMBL" id="MBFR01000255">
    <property type="protein sequence ID" value="PVU90499.1"/>
    <property type="molecule type" value="Genomic_DNA"/>
</dbReference>
<comment type="caution">
    <text evidence="1">The sequence shown here is derived from an EMBL/GenBank/DDBJ whole genome shotgun (WGS) entry which is preliminary data.</text>
</comment>
<evidence type="ECO:0000313" key="1">
    <source>
        <dbReference type="EMBL" id="PVU90499.1"/>
    </source>
</evidence>
<proteinExistence type="predicted"/>
<organism evidence="1 2">
    <name type="scientific">Smittium simulii</name>
    <dbReference type="NCBI Taxonomy" id="133385"/>
    <lineage>
        <taxon>Eukaryota</taxon>
        <taxon>Fungi</taxon>
        <taxon>Fungi incertae sedis</taxon>
        <taxon>Zoopagomycota</taxon>
        <taxon>Kickxellomycotina</taxon>
        <taxon>Harpellomycetes</taxon>
        <taxon>Harpellales</taxon>
        <taxon>Legeriomycetaceae</taxon>
        <taxon>Smittium</taxon>
    </lineage>
</organism>
<dbReference type="Proteomes" id="UP000245383">
    <property type="component" value="Unassembled WGS sequence"/>
</dbReference>